<evidence type="ECO:0000256" key="1">
    <source>
        <dbReference type="SAM" id="Phobius"/>
    </source>
</evidence>
<evidence type="ECO:0008006" key="4">
    <source>
        <dbReference type="Google" id="ProtNLM"/>
    </source>
</evidence>
<accession>A0ABV3XQG3</accession>
<keyword evidence="1" id="KW-1133">Transmembrane helix</keyword>
<evidence type="ECO:0000313" key="3">
    <source>
        <dbReference type="Proteomes" id="UP001560019"/>
    </source>
</evidence>
<protein>
    <recommendedName>
        <fullName evidence="4">DUF4345 domain-containing protein</fullName>
    </recommendedName>
</protein>
<feature type="transmembrane region" description="Helical" evidence="1">
    <location>
        <begin position="9"/>
        <end position="31"/>
    </location>
</feature>
<feature type="transmembrane region" description="Helical" evidence="1">
    <location>
        <begin position="71"/>
        <end position="93"/>
    </location>
</feature>
<dbReference type="EMBL" id="JBEHHI010000001">
    <property type="protein sequence ID" value="MEX5727030.1"/>
    <property type="molecule type" value="Genomic_DNA"/>
</dbReference>
<feature type="transmembrane region" description="Helical" evidence="1">
    <location>
        <begin position="37"/>
        <end position="59"/>
    </location>
</feature>
<gene>
    <name evidence="2" type="ORF">Ga0609869_000383</name>
</gene>
<feature type="transmembrane region" description="Helical" evidence="1">
    <location>
        <begin position="105"/>
        <end position="125"/>
    </location>
</feature>
<evidence type="ECO:0000313" key="2">
    <source>
        <dbReference type="EMBL" id="MEX5727030.1"/>
    </source>
</evidence>
<dbReference type="Proteomes" id="UP001560019">
    <property type="component" value="Unassembled WGS sequence"/>
</dbReference>
<keyword evidence="3" id="KW-1185">Reference proteome</keyword>
<keyword evidence="1" id="KW-0472">Membrane</keyword>
<sequence length="127" mass="12811">MGRALKAGLAYFALIFAAGFALGTLRVLVLLPRMGEAVAVALELPVMLGLSWLAAGALIGRFAVPAGAARLAMGGAAFGLLMAAEVGVSVFALGRDIAGHFGHWATLPGAAGLAGQVAFGLIPWARR</sequence>
<dbReference type="RefSeq" id="WP_125403526.1">
    <property type="nucleotide sequence ID" value="NZ_JBEHHI010000001.1"/>
</dbReference>
<proteinExistence type="predicted"/>
<name>A0ABV3XQG3_9RHOB</name>
<comment type="caution">
    <text evidence="2">The sequence shown here is derived from an EMBL/GenBank/DDBJ whole genome shotgun (WGS) entry which is preliminary data.</text>
</comment>
<reference evidence="2 3" key="1">
    <citation type="submission" date="2024-06" db="EMBL/GenBank/DDBJ databases">
        <title>Genome of Rhodovulum iodosum, a marine photoferrotroph.</title>
        <authorList>
            <person name="Bianchini G."/>
            <person name="Nikeleit V."/>
            <person name="Kappler A."/>
            <person name="Bryce C."/>
            <person name="Sanchez-Baracaldo P."/>
        </authorList>
    </citation>
    <scope>NUCLEOTIDE SEQUENCE [LARGE SCALE GENOMIC DNA]</scope>
    <source>
        <strain evidence="2 3">UT/N1</strain>
    </source>
</reference>
<organism evidence="2 3">
    <name type="scientific">Rhodovulum iodosum</name>
    <dbReference type="NCBI Taxonomy" id="68291"/>
    <lineage>
        <taxon>Bacteria</taxon>
        <taxon>Pseudomonadati</taxon>
        <taxon>Pseudomonadota</taxon>
        <taxon>Alphaproteobacteria</taxon>
        <taxon>Rhodobacterales</taxon>
        <taxon>Paracoccaceae</taxon>
        <taxon>Rhodovulum</taxon>
    </lineage>
</organism>
<keyword evidence="1" id="KW-0812">Transmembrane</keyword>